<dbReference type="Gramene" id="OB07G11620.1">
    <property type="protein sequence ID" value="OB07G11620.1"/>
    <property type="gene ID" value="OB07G11620"/>
</dbReference>
<dbReference type="Proteomes" id="UP000006038">
    <property type="component" value="Chromosome 7"/>
</dbReference>
<name>J3MID0_ORYBR</name>
<evidence type="ECO:0008006" key="3">
    <source>
        <dbReference type="Google" id="ProtNLM"/>
    </source>
</evidence>
<proteinExistence type="predicted"/>
<protein>
    <recommendedName>
        <fullName evidence="3">Legume lectin domain-containing protein</fullName>
    </recommendedName>
</protein>
<keyword evidence="2" id="KW-1185">Reference proteome</keyword>
<organism evidence="1">
    <name type="scientific">Oryza brachyantha</name>
    <name type="common">malo sina</name>
    <dbReference type="NCBI Taxonomy" id="4533"/>
    <lineage>
        <taxon>Eukaryota</taxon>
        <taxon>Viridiplantae</taxon>
        <taxon>Streptophyta</taxon>
        <taxon>Embryophyta</taxon>
        <taxon>Tracheophyta</taxon>
        <taxon>Spermatophyta</taxon>
        <taxon>Magnoliopsida</taxon>
        <taxon>Liliopsida</taxon>
        <taxon>Poales</taxon>
        <taxon>Poaceae</taxon>
        <taxon>BOP clade</taxon>
        <taxon>Oryzoideae</taxon>
        <taxon>Oryzeae</taxon>
        <taxon>Oryzinae</taxon>
        <taxon>Oryza</taxon>
    </lineage>
</organism>
<dbReference type="HOGENOM" id="CLU_2945431_0_0_1"/>
<dbReference type="EnsemblPlants" id="OB07G11620.1">
    <property type="protein sequence ID" value="OB07G11620.1"/>
    <property type="gene ID" value="OB07G11620"/>
</dbReference>
<dbReference type="AlphaFoldDB" id="J3MID0"/>
<evidence type="ECO:0000313" key="2">
    <source>
        <dbReference type="Proteomes" id="UP000006038"/>
    </source>
</evidence>
<reference evidence="1" key="1">
    <citation type="journal article" date="2013" name="Nat. Commun.">
        <title>Whole-genome sequencing of Oryza brachyantha reveals mechanisms underlying Oryza genome evolution.</title>
        <authorList>
            <person name="Chen J."/>
            <person name="Huang Q."/>
            <person name="Gao D."/>
            <person name="Wang J."/>
            <person name="Lang Y."/>
            <person name="Liu T."/>
            <person name="Li B."/>
            <person name="Bai Z."/>
            <person name="Luis Goicoechea J."/>
            <person name="Liang C."/>
            <person name="Chen C."/>
            <person name="Zhang W."/>
            <person name="Sun S."/>
            <person name="Liao Y."/>
            <person name="Zhang X."/>
            <person name="Yang L."/>
            <person name="Song C."/>
            <person name="Wang M."/>
            <person name="Shi J."/>
            <person name="Liu G."/>
            <person name="Liu J."/>
            <person name="Zhou H."/>
            <person name="Zhou W."/>
            <person name="Yu Q."/>
            <person name="An N."/>
            <person name="Chen Y."/>
            <person name="Cai Q."/>
            <person name="Wang B."/>
            <person name="Liu B."/>
            <person name="Min J."/>
            <person name="Huang Y."/>
            <person name="Wu H."/>
            <person name="Li Z."/>
            <person name="Zhang Y."/>
            <person name="Yin Y."/>
            <person name="Song W."/>
            <person name="Jiang J."/>
            <person name="Jackson S.A."/>
            <person name="Wing R.A."/>
            <person name="Wang J."/>
            <person name="Chen M."/>
        </authorList>
    </citation>
    <scope>NUCLEOTIDE SEQUENCE [LARGE SCALE GENOMIC DNA]</scope>
    <source>
        <strain evidence="1">cv. IRGC 101232</strain>
    </source>
</reference>
<accession>J3MID0</accession>
<evidence type="ECO:0000313" key="1">
    <source>
        <dbReference type="EnsemblPlants" id="OB07G11620.1"/>
    </source>
</evidence>
<reference evidence="1" key="2">
    <citation type="submission" date="2013-04" db="UniProtKB">
        <authorList>
            <consortium name="EnsemblPlants"/>
        </authorList>
    </citation>
    <scope>IDENTIFICATION</scope>
</reference>
<sequence>MDTVDARLAGDYDTGEAELVLKLGLLCSHPFAGAAPPPADLSFDVLAMMQYKGFDTCGGS</sequence>